<reference evidence="5" key="1">
    <citation type="submission" date="2016-06" db="EMBL/GenBank/DDBJ databases">
        <title>Parallel loss of symbiosis genes in relatives of nitrogen-fixing non-legume Parasponia.</title>
        <authorList>
            <person name="Van Velzen R."/>
            <person name="Holmer R."/>
            <person name="Bu F."/>
            <person name="Rutten L."/>
            <person name="Van Zeijl A."/>
            <person name="Liu W."/>
            <person name="Santuari L."/>
            <person name="Cao Q."/>
            <person name="Sharma T."/>
            <person name="Shen D."/>
            <person name="Roswanjaya Y."/>
            <person name="Wardhani T."/>
            <person name="Kalhor M.S."/>
            <person name="Jansen J."/>
            <person name="Van den Hoogen J."/>
            <person name="Gungor B."/>
            <person name="Hartog M."/>
            <person name="Hontelez J."/>
            <person name="Verver J."/>
            <person name="Yang W.-C."/>
            <person name="Schijlen E."/>
            <person name="Repin R."/>
            <person name="Schilthuizen M."/>
            <person name="Schranz E."/>
            <person name="Heidstra R."/>
            <person name="Miyata K."/>
            <person name="Fedorova E."/>
            <person name="Kohlen W."/>
            <person name="Bisseling T."/>
            <person name="Smit S."/>
            <person name="Geurts R."/>
        </authorList>
    </citation>
    <scope>NUCLEOTIDE SEQUENCE [LARGE SCALE GENOMIC DNA]</scope>
    <source>
        <strain evidence="5">cv. RG33-2</strain>
    </source>
</reference>
<dbReference type="PROSITE" id="PS50882">
    <property type="entry name" value="YTH"/>
    <property type="match status" value="1"/>
</dbReference>
<dbReference type="PANTHER" id="PTHR12357">
    <property type="entry name" value="YTH YT521-B HOMOLOGY DOMAIN-CONTAINING"/>
    <property type="match status" value="1"/>
</dbReference>
<name>A0A2P5EEJ0_TREOI</name>
<evidence type="ECO:0000256" key="1">
    <source>
        <dbReference type="RuleBase" id="RU369095"/>
    </source>
</evidence>
<protein>
    <recommendedName>
        <fullName evidence="1">YTH domain-containing family protein</fullName>
    </recommendedName>
</protein>
<dbReference type="GO" id="GO:0061157">
    <property type="term" value="P:mRNA destabilization"/>
    <property type="evidence" value="ECO:0007669"/>
    <property type="project" value="TreeGrafter"/>
</dbReference>
<dbReference type="FunCoup" id="A0A2P5EEJ0">
    <property type="interactions" value="1477"/>
</dbReference>
<comment type="function">
    <text evidence="1">Specifically recognizes and binds N6-methyladenosine (m6A)-containing RNAs, and regulates mRNA stability. M6A is a modification present at internal sites of mRNAs and some non-coding RNAs and plays a role in mRNA stability and processing.</text>
</comment>
<dbReference type="STRING" id="63057.A0A2P5EEJ0"/>
<evidence type="ECO:0000259" key="3">
    <source>
        <dbReference type="PROSITE" id="PS50882"/>
    </source>
</evidence>
<feature type="region of interest" description="Disordered" evidence="2">
    <location>
        <begin position="28"/>
        <end position="67"/>
    </location>
</feature>
<dbReference type="InterPro" id="IPR007275">
    <property type="entry name" value="YTH_domain"/>
</dbReference>
<evidence type="ECO:0000313" key="4">
    <source>
        <dbReference type="EMBL" id="PON83944.1"/>
    </source>
</evidence>
<evidence type="ECO:0000256" key="2">
    <source>
        <dbReference type="SAM" id="MobiDB-lite"/>
    </source>
</evidence>
<proteinExistence type="inferred from homology"/>
<sequence length="547" mass="60383">MAGEQKIENAEPVATVLNSVDVTGLPEKQLASGTDGVPSDLTSTISSSRDVSSSIKGEIDQQSVGEQGVYNPPSSCYNFYPGYNGSFTQLDDPVYYQANGSNTAIQSENGLVYYVPGYNPYASGAILGVDGQGIGQQQYFSSSGYHQPPVSYGSEAMPCYSWDPTFARDVPNGAKSGLRSTGLARSNGFNPAKTNGSITSKFSKPLLNTQPIKSVNKVPHLGSDFAGLLKGYPQVGRISSFANQKQGLYPHTGFTSYKPYGKIWTGNDRFKSRDKNNRNGDFEASAELTRGPRSRIKTHSDSSPEKEELGFAVQRDQYNIPDFPTDYENAKFYVIKSYSEDDIHKSIKYDVWASTPNGNKKLDAAYRDAEGKLSETGTRYPIFLFFSVNGSGQFVGVAEMAGQVDFNKDMDFWQVDKWNGFFPVNWHIVKDIPNTQLRHIILENNDNKPVTFTRDTQEIGLKQGLEMLNIFKSYTAKTSLLDDFNFYETREKSLQAKRAIKPATLKMESNYNNSDFANRGSAVEVETSDRTSALISLTKNLSLSASA</sequence>
<comment type="similarity">
    <text evidence="1">Belongs to the YTHDF family.</text>
</comment>
<dbReference type="Proteomes" id="UP000237000">
    <property type="component" value="Unassembled WGS sequence"/>
</dbReference>
<dbReference type="CDD" id="cd21134">
    <property type="entry name" value="YTH"/>
    <property type="match status" value="1"/>
</dbReference>
<feature type="compositionally biased region" description="Basic and acidic residues" evidence="2">
    <location>
        <begin position="268"/>
        <end position="281"/>
    </location>
</feature>
<feature type="compositionally biased region" description="Basic and acidic residues" evidence="2">
    <location>
        <begin position="298"/>
        <end position="307"/>
    </location>
</feature>
<dbReference type="PANTHER" id="PTHR12357:SF95">
    <property type="entry name" value="YTH DOMAIN-CONTAINING FAMILY PROTEIN"/>
    <property type="match status" value="1"/>
</dbReference>
<dbReference type="OrthoDB" id="306690at2759"/>
<dbReference type="EMBL" id="JXTC01000170">
    <property type="protein sequence ID" value="PON83944.1"/>
    <property type="molecule type" value="Genomic_DNA"/>
</dbReference>
<dbReference type="GO" id="GO:0003729">
    <property type="term" value="F:mRNA binding"/>
    <property type="evidence" value="ECO:0007669"/>
    <property type="project" value="UniProtKB-UniRule"/>
</dbReference>
<dbReference type="AlphaFoldDB" id="A0A2P5EEJ0"/>
<feature type="compositionally biased region" description="Low complexity" evidence="2">
    <location>
        <begin position="43"/>
        <end position="54"/>
    </location>
</feature>
<accession>A0A2P5EEJ0</accession>
<dbReference type="Pfam" id="PF04146">
    <property type="entry name" value="YTH"/>
    <property type="match status" value="1"/>
</dbReference>
<feature type="domain" description="YTH" evidence="3">
    <location>
        <begin position="330"/>
        <end position="471"/>
    </location>
</feature>
<organism evidence="4 5">
    <name type="scientific">Trema orientale</name>
    <name type="common">Charcoal tree</name>
    <name type="synonym">Celtis orientalis</name>
    <dbReference type="NCBI Taxonomy" id="63057"/>
    <lineage>
        <taxon>Eukaryota</taxon>
        <taxon>Viridiplantae</taxon>
        <taxon>Streptophyta</taxon>
        <taxon>Embryophyta</taxon>
        <taxon>Tracheophyta</taxon>
        <taxon>Spermatophyta</taxon>
        <taxon>Magnoliopsida</taxon>
        <taxon>eudicotyledons</taxon>
        <taxon>Gunneridae</taxon>
        <taxon>Pentapetalae</taxon>
        <taxon>rosids</taxon>
        <taxon>fabids</taxon>
        <taxon>Rosales</taxon>
        <taxon>Cannabaceae</taxon>
        <taxon>Trema</taxon>
    </lineage>
</organism>
<gene>
    <name evidence="4" type="ORF">TorRG33x02_202380</name>
</gene>
<dbReference type="InParanoid" id="A0A2P5EEJ0"/>
<comment type="caution">
    <text evidence="4">The sequence shown here is derived from an EMBL/GenBank/DDBJ whole genome shotgun (WGS) entry which is preliminary data.</text>
</comment>
<keyword evidence="5" id="KW-1185">Reference proteome</keyword>
<dbReference type="InterPro" id="IPR045168">
    <property type="entry name" value="YTH_prot"/>
</dbReference>
<evidence type="ECO:0000313" key="5">
    <source>
        <dbReference type="Proteomes" id="UP000237000"/>
    </source>
</evidence>
<dbReference type="GO" id="GO:1990247">
    <property type="term" value="F:N6-methyladenosine-containing RNA reader activity"/>
    <property type="evidence" value="ECO:0007669"/>
    <property type="project" value="UniProtKB-UniRule"/>
</dbReference>
<feature type="region of interest" description="Disordered" evidence="2">
    <location>
        <begin position="268"/>
        <end position="307"/>
    </location>
</feature>
<dbReference type="GO" id="GO:0005737">
    <property type="term" value="C:cytoplasm"/>
    <property type="evidence" value="ECO:0007669"/>
    <property type="project" value="TreeGrafter"/>
</dbReference>
<keyword evidence="1" id="KW-0694">RNA-binding</keyword>
<dbReference type="Gene3D" id="3.10.590.10">
    <property type="entry name" value="ph1033 like domains"/>
    <property type="match status" value="1"/>
</dbReference>